<evidence type="ECO:0000313" key="10">
    <source>
        <dbReference type="Proteomes" id="UP000078272"/>
    </source>
</evidence>
<proteinExistence type="predicted"/>
<name>A0A175R9K3_9HYPH</name>
<dbReference type="EMBL" id="LDPZ01000018">
    <property type="protein sequence ID" value="KTQ95996.1"/>
    <property type="molecule type" value="Genomic_DNA"/>
</dbReference>
<evidence type="ECO:0000256" key="5">
    <source>
        <dbReference type="ARBA" id="ARBA00022989"/>
    </source>
</evidence>
<dbReference type="SUPFAM" id="SSF103473">
    <property type="entry name" value="MFS general substrate transporter"/>
    <property type="match status" value="1"/>
</dbReference>
<feature type="transmembrane region" description="Helical" evidence="7">
    <location>
        <begin position="195"/>
        <end position="214"/>
    </location>
</feature>
<gene>
    <name evidence="9" type="ORF">NS226_08950</name>
</gene>
<protein>
    <submittedName>
        <fullName evidence="9">Major facilitator transporter</fullName>
    </submittedName>
</protein>
<reference evidence="9 10" key="1">
    <citation type="journal article" date="2016" name="Front. Microbiol.">
        <title>Genomic Resource of Rice Seed Associated Bacteria.</title>
        <authorList>
            <person name="Midha S."/>
            <person name="Bansal K."/>
            <person name="Sharma S."/>
            <person name="Kumar N."/>
            <person name="Patil P.P."/>
            <person name="Chaudhry V."/>
            <person name="Patil P.B."/>
        </authorList>
    </citation>
    <scope>NUCLEOTIDE SEQUENCE [LARGE SCALE GENOMIC DNA]</scope>
    <source>
        <strain evidence="9 10">NS226</strain>
    </source>
</reference>
<evidence type="ECO:0000256" key="2">
    <source>
        <dbReference type="ARBA" id="ARBA00022448"/>
    </source>
</evidence>
<dbReference type="GO" id="GO:0005886">
    <property type="term" value="C:plasma membrane"/>
    <property type="evidence" value="ECO:0007669"/>
    <property type="project" value="UniProtKB-SubCell"/>
</dbReference>
<evidence type="ECO:0000256" key="7">
    <source>
        <dbReference type="SAM" id="Phobius"/>
    </source>
</evidence>
<dbReference type="InterPro" id="IPR020846">
    <property type="entry name" value="MFS_dom"/>
</dbReference>
<feature type="transmembrane region" description="Helical" evidence="7">
    <location>
        <begin position="319"/>
        <end position="342"/>
    </location>
</feature>
<dbReference type="Gene3D" id="1.20.1250.20">
    <property type="entry name" value="MFS general substrate transporter like domains"/>
    <property type="match status" value="1"/>
</dbReference>
<feature type="transmembrane region" description="Helical" evidence="7">
    <location>
        <begin position="348"/>
        <end position="375"/>
    </location>
</feature>
<evidence type="ECO:0000259" key="8">
    <source>
        <dbReference type="PROSITE" id="PS50850"/>
    </source>
</evidence>
<dbReference type="Gene3D" id="1.20.1720.10">
    <property type="entry name" value="Multidrug resistance protein D"/>
    <property type="match status" value="1"/>
</dbReference>
<organism evidence="9 10">
    <name type="scientific">Aureimonas ureilytica</name>
    <dbReference type="NCBI Taxonomy" id="401562"/>
    <lineage>
        <taxon>Bacteria</taxon>
        <taxon>Pseudomonadati</taxon>
        <taxon>Pseudomonadota</taxon>
        <taxon>Alphaproteobacteria</taxon>
        <taxon>Hyphomicrobiales</taxon>
        <taxon>Aurantimonadaceae</taxon>
        <taxon>Aureimonas</taxon>
    </lineage>
</organism>
<feature type="transmembrane region" description="Helical" evidence="7">
    <location>
        <begin position="129"/>
        <end position="151"/>
    </location>
</feature>
<dbReference type="PATRIC" id="fig|401562.3.peg.1180"/>
<dbReference type="eggNOG" id="COG2814">
    <property type="taxonomic scope" value="Bacteria"/>
</dbReference>
<evidence type="ECO:0000256" key="6">
    <source>
        <dbReference type="ARBA" id="ARBA00023136"/>
    </source>
</evidence>
<evidence type="ECO:0000313" key="9">
    <source>
        <dbReference type="EMBL" id="KTQ95996.1"/>
    </source>
</evidence>
<sequence length="462" mass="48626">MKRIVPVVLAVALFMENIDSTVIATSLATIARDIGASPIALKLALTGYYVSLAVFIPISGRMADRFGARAVFQMAIGIFMLGSLACGFANSLEGFVAARFLQGIGGAMMTPVGRLLLVRAVPRSDLVGAMAWFTIPALIGPLIGPPLGGAISTYADWRWIFFINLPIGVIGMMLAQRFLPFIEPIRDTQFDWPGFVLSGLACAGVVFGLSVVSLPALPPSVGVATTVMGLVFALIYVRHARRHERPVVELRLFRIATLRAAVVGGGLFRIGAGAVPFLFPLMLQLGFGYSPFQSGLISAVSIGGAMMMKTLVKPILKQFGFRVTLLSAAVVGGVLMGALGFYRPDMPLAVLVLLLLIGGFFRSLFFTGVNTLAFADVPQAKTGDATALLAAFQQVAIAGGVATAGAVLEGSMIWHGRDSAMLGDFTLAFFVVGVVTVLSTLAFLRLPADAGAEVAGRRVPAE</sequence>
<accession>A0A175R9K3</accession>
<dbReference type="Proteomes" id="UP000078272">
    <property type="component" value="Unassembled WGS sequence"/>
</dbReference>
<keyword evidence="5 7" id="KW-1133">Transmembrane helix</keyword>
<comment type="subcellular location">
    <subcellularLocation>
        <location evidence="1">Cell membrane</location>
        <topology evidence="1">Multi-pass membrane protein</topology>
    </subcellularLocation>
</comment>
<feature type="transmembrane region" description="Helical" evidence="7">
    <location>
        <begin position="427"/>
        <end position="448"/>
    </location>
</feature>
<feature type="transmembrane region" description="Helical" evidence="7">
    <location>
        <begin position="291"/>
        <end position="312"/>
    </location>
</feature>
<dbReference type="OrthoDB" id="9812221at2"/>
<feature type="transmembrane region" description="Helical" evidence="7">
    <location>
        <begin position="70"/>
        <end position="90"/>
    </location>
</feature>
<feature type="transmembrane region" description="Helical" evidence="7">
    <location>
        <begin position="220"/>
        <end position="237"/>
    </location>
</feature>
<dbReference type="STRING" id="401562.NS365_10435"/>
<feature type="transmembrane region" description="Helical" evidence="7">
    <location>
        <begin position="387"/>
        <end position="407"/>
    </location>
</feature>
<dbReference type="RefSeq" id="WP_058634701.1">
    <property type="nucleotide sequence ID" value="NZ_LDPZ01000018.1"/>
</dbReference>
<dbReference type="InterPro" id="IPR011701">
    <property type="entry name" value="MFS"/>
</dbReference>
<feature type="transmembrane region" description="Helical" evidence="7">
    <location>
        <begin position="96"/>
        <end position="117"/>
    </location>
</feature>
<keyword evidence="4 7" id="KW-0812">Transmembrane</keyword>
<evidence type="ECO:0000256" key="1">
    <source>
        <dbReference type="ARBA" id="ARBA00004651"/>
    </source>
</evidence>
<evidence type="ECO:0000256" key="4">
    <source>
        <dbReference type="ARBA" id="ARBA00022692"/>
    </source>
</evidence>
<dbReference type="AlphaFoldDB" id="A0A175R9K3"/>
<evidence type="ECO:0000256" key="3">
    <source>
        <dbReference type="ARBA" id="ARBA00022475"/>
    </source>
</evidence>
<comment type="caution">
    <text evidence="9">The sequence shown here is derived from an EMBL/GenBank/DDBJ whole genome shotgun (WGS) entry which is preliminary data.</text>
</comment>
<dbReference type="InterPro" id="IPR036259">
    <property type="entry name" value="MFS_trans_sf"/>
</dbReference>
<keyword evidence="2" id="KW-0813">Transport</keyword>
<dbReference type="PANTHER" id="PTHR42718">
    <property type="entry name" value="MAJOR FACILITATOR SUPERFAMILY MULTIDRUG TRANSPORTER MFSC"/>
    <property type="match status" value="1"/>
</dbReference>
<keyword evidence="3" id="KW-1003">Cell membrane</keyword>
<feature type="transmembrane region" description="Helical" evidence="7">
    <location>
        <begin position="258"/>
        <end position="279"/>
    </location>
</feature>
<feature type="transmembrane region" description="Helical" evidence="7">
    <location>
        <begin position="157"/>
        <end position="175"/>
    </location>
</feature>
<dbReference type="Pfam" id="PF07690">
    <property type="entry name" value="MFS_1"/>
    <property type="match status" value="1"/>
</dbReference>
<dbReference type="PRINTS" id="PR01036">
    <property type="entry name" value="TCRTETB"/>
</dbReference>
<dbReference type="PANTHER" id="PTHR42718:SF46">
    <property type="entry name" value="BLR6921 PROTEIN"/>
    <property type="match status" value="1"/>
</dbReference>
<keyword evidence="6 7" id="KW-0472">Membrane</keyword>
<feature type="domain" description="Major facilitator superfamily (MFS) profile" evidence="8">
    <location>
        <begin position="5"/>
        <end position="451"/>
    </location>
</feature>
<dbReference type="PROSITE" id="PS50850">
    <property type="entry name" value="MFS"/>
    <property type="match status" value="1"/>
</dbReference>
<dbReference type="GO" id="GO:0022857">
    <property type="term" value="F:transmembrane transporter activity"/>
    <property type="evidence" value="ECO:0007669"/>
    <property type="project" value="InterPro"/>
</dbReference>
<feature type="transmembrane region" description="Helical" evidence="7">
    <location>
        <begin position="40"/>
        <end position="58"/>
    </location>
</feature>